<dbReference type="InterPro" id="IPR010413">
    <property type="entry name" value="HutX-like"/>
</dbReference>
<proteinExistence type="predicted"/>
<dbReference type="GeneID" id="17275116"/>
<dbReference type="PaxDb" id="2903-EOD29843"/>
<keyword evidence="2" id="KW-1185">Reference proteome</keyword>
<dbReference type="RefSeq" id="XP_005782272.1">
    <property type="nucleotide sequence ID" value="XM_005782215.1"/>
</dbReference>
<evidence type="ECO:0000313" key="1">
    <source>
        <dbReference type="EnsemblProtists" id="EOD29843"/>
    </source>
</evidence>
<dbReference type="AlphaFoldDB" id="A0A0D3K258"/>
<dbReference type="KEGG" id="ehx:EMIHUDRAFT_233398"/>
<accession>A0A0D3K258</accession>
<name>A0A0D3K258_EMIH1</name>
<dbReference type="EnsemblProtists" id="EOD29843">
    <property type="protein sequence ID" value="EOD29843"/>
    <property type="gene ID" value="EMIHUDRAFT_233398"/>
</dbReference>
<sequence length="145" mass="15697">MPAAKKKATYNWRASFFSPHLEFLGPCRFVVQGEGAILEAVGAFEELRVSETPKGALATVSVGDSFECHVRLKEVASASFVSKEKPDGKALHIVRLLDKEGGPLLSAILHAGPDGYEDGAVSFFERLREKFGATVDITDDLEGED</sequence>
<dbReference type="OMA" id="QWGKPGE"/>
<reference evidence="2" key="1">
    <citation type="journal article" date="2013" name="Nature">
        <title>Pan genome of the phytoplankton Emiliania underpins its global distribution.</title>
        <authorList>
            <person name="Read B.A."/>
            <person name="Kegel J."/>
            <person name="Klute M.J."/>
            <person name="Kuo A."/>
            <person name="Lefebvre S.C."/>
            <person name="Maumus F."/>
            <person name="Mayer C."/>
            <person name="Miller J."/>
            <person name="Monier A."/>
            <person name="Salamov A."/>
            <person name="Young J."/>
            <person name="Aguilar M."/>
            <person name="Claverie J.M."/>
            <person name="Frickenhaus S."/>
            <person name="Gonzalez K."/>
            <person name="Herman E.K."/>
            <person name="Lin Y.C."/>
            <person name="Napier J."/>
            <person name="Ogata H."/>
            <person name="Sarno A.F."/>
            <person name="Shmutz J."/>
            <person name="Schroeder D."/>
            <person name="de Vargas C."/>
            <person name="Verret F."/>
            <person name="von Dassow P."/>
            <person name="Valentin K."/>
            <person name="Van de Peer Y."/>
            <person name="Wheeler G."/>
            <person name="Dacks J.B."/>
            <person name="Delwiche C.F."/>
            <person name="Dyhrman S.T."/>
            <person name="Glockner G."/>
            <person name="John U."/>
            <person name="Richards T."/>
            <person name="Worden A.Z."/>
            <person name="Zhang X."/>
            <person name="Grigoriev I.V."/>
            <person name="Allen A.E."/>
            <person name="Bidle K."/>
            <person name="Borodovsky M."/>
            <person name="Bowler C."/>
            <person name="Brownlee C."/>
            <person name="Cock J.M."/>
            <person name="Elias M."/>
            <person name="Gladyshev V.N."/>
            <person name="Groth M."/>
            <person name="Guda C."/>
            <person name="Hadaegh A."/>
            <person name="Iglesias-Rodriguez M.D."/>
            <person name="Jenkins J."/>
            <person name="Jones B.M."/>
            <person name="Lawson T."/>
            <person name="Leese F."/>
            <person name="Lindquist E."/>
            <person name="Lobanov A."/>
            <person name="Lomsadze A."/>
            <person name="Malik S.B."/>
            <person name="Marsh M.E."/>
            <person name="Mackinder L."/>
            <person name="Mock T."/>
            <person name="Mueller-Roeber B."/>
            <person name="Pagarete A."/>
            <person name="Parker M."/>
            <person name="Probert I."/>
            <person name="Quesneville H."/>
            <person name="Raines C."/>
            <person name="Rensing S.A."/>
            <person name="Riano-Pachon D.M."/>
            <person name="Richier S."/>
            <person name="Rokitta S."/>
            <person name="Shiraiwa Y."/>
            <person name="Soanes D.M."/>
            <person name="van der Giezen M."/>
            <person name="Wahlund T.M."/>
            <person name="Williams B."/>
            <person name="Wilson W."/>
            <person name="Wolfe G."/>
            <person name="Wurch L.L."/>
        </authorList>
    </citation>
    <scope>NUCLEOTIDE SEQUENCE</scope>
</reference>
<dbReference type="Proteomes" id="UP000013827">
    <property type="component" value="Unassembled WGS sequence"/>
</dbReference>
<evidence type="ECO:0000313" key="2">
    <source>
        <dbReference type="Proteomes" id="UP000013827"/>
    </source>
</evidence>
<organism evidence="1 2">
    <name type="scientific">Emiliania huxleyi (strain CCMP1516)</name>
    <dbReference type="NCBI Taxonomy" id="280463"/>
    <lineage>
        <taxon>Eukaryota</taxon>
        <taxon>Haptista</taxon>
        <taxon>Haptophyta</taxon>
        <taxon>Prymnesiophyceae</taxon>
        <taxon>Isochrysidales</taxon>
        <taxon>Noelaerhabdaceae</taxon>
        <taxon>Emiliania</taxon>
    </lineage>
</organism>
<dbReference type="Pfam" id="PF06228">
    <property type="entry name" value="ChuX_HutX"/>
    <property type="match status" value="1"/>
</dbReference>
<dbReference type="SUPFAM" id="SSF144064">
    <property type="entry name" value="Heme iron utilization protein-like"/>
    <property type="match status" value="1"/>
</dbReference>
<dbReference type="InterPro" id="IPR053733">
    <property type="entry name" value="Heme_Transport_Util_sf"/>
</dbReference>
<dbReference type="Gene3D" id="3.40.1570.10">
    <property type="entry name" value="HemS/ChuS/ChuX like domains"/>
    <property type="match status" value="1"/>
</dbReference>
<protein>
    <submittedName>
        <fullName evidence="1">Uncharacterized protein</fullName>
    </submittedName>
</protein>
<reference evidence="1" key="2">
    <citation type="submission" date="2024-10" db="UniProtKB">
        <authorList>
            <consortium name="EnsemblProtists"/>
        </authorList>
    </citation>
    <scope>IDENTIFICATION</scope>
</reference>
<dbReference type="HOGENOM" id="CLU_1790567_0_0_1"/>